<dbReference type="Pfam" id="PF00196">
    <property type="entry name" value="GerE"/>
    <property type="match status" value="1"/>
</dbReference>
<dbReference type="AlphaFoldDB" id="A0A6N7LNV9"/>
<accession>A0A6N7LNV9</accession>
<name>A0A6N7LNV9_9GAMM</name>
<comment type="caution">
    <text evidence="5">The sequence shown here is derived from an EMBL/GenBank/DDBJ whole genome shotgun (WGS) entry which is preliminary data.</text>
</comment>
<dbReference type="CDD" id="cd06170">
    <property type="entry name" value="LuxR_C_like"/>
    <property type="match status" value="1"/>
</dbReference>
<evidence type="ECO:0000313" key="5">
    <source>
        <dbReference type="EMBL" id="MQX51787.1"/>
    </source>
</evidence>
<evidence type="ECO:0000259" key="4">
    <source>
        <dbReference type="PROSITE" id="PS50043"/>
    </source>
</evidence>
<feature type="domain" description="HTH luxR-type" evidence="4">
    <location>
        <begin position="251"/>
        <end position="316"/>
    </location>
</feature>
<dbReference type="PROSITE" id="PS50043">
    <property type="entry name" value="HTH_LUXR_2"/>
    <property type="match status" value="1"/>
</dbReference>
<evidence type="ECO:0000256" key="3">
    <source>
        <dbReference type="ARBA" id="ARBA00023163"/>
    </source>
</evidence>
<dbReference type="InterPro" id="IPR000792">
    <property type="entry name" value="Tscrpt_reg_LuxR_C"/>
</dbReference>
<reference evidence="5 6" key="1">
    <citation type="submission" date="2019-10" db="EMBL/GenBank/DDBJ databases">
        <title>Alcanivorax sp.PA15-N-34 draft genome sequence.</title>
        <authorList>
            <person name="Liao X."/>
            <person name="Shao Z."/>
        </authorList>
    </citation>
    <scope>NUCLEOTIDE SEQUENCE [LARGE SCALE GENOMIC DNA]</scope>
    <source>
        <strain evidence="5 6">PA15-N-34</strain>
    </source>
</reference>
<gene>
    <name evidence="5" type="ORF">GFN93_00910</name>
</gene>
<dbReference type="Gene3D" id="1.10.10.10">
    <property type="entry name" value="Winged helix-like DNA-binding domain superfamily/Winged helix DNA-binding domain"/>
    <property type="match status" value="1"/>
</dbReference>
<organism evidence="5 6">
    <name type="scientific">Alcanivorax sediminis</name>
    <dbReference type="NCBI Taxonomy" id="2663008"/>
    <lineage>
        <taxon>Bacteria</taxon>
        <taxon>Pseudomonadati</taxon>
        <taxon>Pseudomonadota</taxon>
        <taxon>Gammaproteobacteria</taxon>
        <taxon>Oceanospirillales</taxon>
        <taxon>Alcanivoracaceae</taxon>
        <taxon>Alcanivorax</taxon>
    </lineage>
</organism>
<dbReference type="EMBL" id="WIRE01000001">
    <property type="protein sequence ID" value="MQX51787.1"/>
    <property type="molecule type" value="Genomic_DNA"/>
</dbReference>
<dbReference type="GO" id="GO:0006355">
    <property type="term" value="P:regulation of DNA-templated transcription"/>
    <property type="evidence" value="ECO:0007669"/>
    <property type="project" value="InterPro"/>
</dbReference>
<sequence>MAVETELTEVMDAIYFAAHQKDGWQSCLGLISRISGGETAQLLILNKEGDQLVAGYQSHPHVAADSSGNEIAPRLCHARHEVGNGLVELTVQRPSEDGEFTPVEKQLIKDLMPHIARAIRQEGASRLLNDRQAAVQRQKQGALLLLDGQQNVVFLSSEAERLLLLTATVTLVAGRLRLGQRRKQAELDELIRRCFESKATGMVNLNESDQIASRILVSTVQPRDSRLFQSHGLVAVFIVSGQGEQCTEEDVISQWLGLTESESRIASLIAQGRRPAEIASDIALSVHTVRHHIKNIYRKTGAHSQSQLTAIVLNLPV</sequence>
<keyword evidence="6" id="KW-1185">Reference proteome</keyword>
<dbReference type="PRINTS" id="PR00038">
    <property type="entry name" value="HTHLUXR"/>
</dbReference>
<dbReference type="RefSeq" id="WP_153498569.1">
    <property type="nucleotide sequence ID" value="NZ_WIRE01000001.1"/>
</dbReference>
<dbReference type="SUPFAM" id="SSF46894">
    <property type="entry name" value="C-terminal effector domain of the bipartite response regulators"/>
    <property type="match status" value="1"/>
</dbReference>
<keyword evidence="1" id="KW-0805">Transcription regulation</keyword>
<dbReference type="GO" id="GO:0003677">
    <property type="term" value="F:DNA binding"/>
    <property type="evidence" value="ECO:0007669"/>
    <property type="project" value="UniProtKB-KW"/>
</dbReference>
<proteinExistence type="predicted"/>
<dbReference type="Proteomes" id="UP000469421">
    <property type="component" value="Unassembled WGS sequence"/>
</dbReference>
<dbReference type="SMART" id="SM00421">
    <property type="entry name" value="HTH_LUXR"/>
    <property type="match status" value="1"/>
</dbReference>
<evidence type="ECO:0000313" key="6">
    <source>
        <dbReference type="Proteomes" id="UP000469421"/>
    </source>
</evidence>
<evidence type="ECO:0000256" key="1">
    <source>
        <dbReference type="ARBA" id="ARBA00023015"/>
    </source>
</evidence>
<dbReference type="PANTHER" id="PTHR44688:SF16">
    <property type="entry name" value="DNA-BINDING TRANSCRIPTIONAL ACTIVATOR DEVR_DOSR"/>
    <property type="match status" value="1"/>
</dbReference>
<evidence type="ECO:0000256" key="2">
    <source>
        <dbReference type="ARBA" id="ARBA00023125"/>
    </source>
</evidence>
<protein>
    <recommendedName>
        <fullName evidence="4">HTH luxR-type domain-containing protein</fullName>
    </recommendedName>
</protein>
<dbReference type="InterPro" id="IPR016032">
    <property type="entry name" value="Sig_transdc_resp-reg_C-effctor"/>
</dbReference>
<dbReference type="PANTHER" id="PTHR44688">
    <property type="entry name" value="DNA-BINDING TRANSCRIPTIONAL ACTIVATOR DEVR_DOSR"/>
    <property type="match status" value="1"/>
</dbReference>
<keyword evidence="2" id="KW-0238">DNA-binding</keyword>
<keyword evidence="3" id="KW-0804">Transcription</keyword>
<dbReference type="InterPro" id="IPR036388">
    <property type="entry name" value="WH-like_DNA-bd_sf"/>
</dbReference>